<dbReference type="EMBL" id="JBHUIR010000029">
    <property type="protein sequence ID" value="MFD2259886.1"/>
    <property type="molecule type" value="Genomic_DNA"/>
</dbReference>
<comment type="caution">
    <text evidence="2">The sequence shown here is derived from an EMBL/GenBank/DDBJ whole genome shotgun (WGS) entry which is preliminary data.</text>
</comment>
<evidence type="ECO:0000256" key="1">
    <source>
        <dbReference type="SAM" id="MobiDB-lite"/>
    </source>
</evidence>
<gene>
    <name evidence="2" type="ORF">ACFSMZ_08930</name>
</gene>
<feature type="region of interest" description="Disordered" evidence="1">
    <location>
        <begin position="48"/>
        <end position="74"/>
    </location>
</feature>
<sequence length="74" mass="8072">MAAIVLTMRGRQSSKPRSEGRPGQGATITIFPGVRYERLPDDHVFASFERKGKSGSRGRLVRGLQADGQQKDAS</sequence>
<feature type="region of interest" description="Disordered" evidence="1">
    <location>
        <begin position="1"/>
        <end position="27"/>
    </location>
</feature>
<reference evidence="3" key="1">
    <citation type="journal article" date="2019" name="Int. J. Syst. Evol. Microbiol.">
        <title>The Global Catalogue of Microorganisms (GCM) 10K type strain sequencing project: providing services to taxonomists for standard genome sequencing and annotation.</title>
        <authorList>
            <consortium name="The Broad Institute Genomics Platform"/>
            <consortium name="The Broad Institute Genome Sequencing Center for Infectious Disease"/>
            <person name="Wu L."/>
            <person name="Ma J."/>
        </authorList>
    </citation>
    <scope>NUCLEOTIDE SEQUENCE [LARGE SCALE GENOMIC DNA]</scope>
    <source>
        <strain evidence="3">KCTC 23707</strain>
    </source>
</reference>
<dbReference type="RefSeq" id="WP_345097669.1">
    <property type="nucleotide sequence ID" value="NZ_BAABGS010000008.1"/>
</dbReference>
<evidence type="ECO:0000313" key="2">
    <source>
        <dbReference type="EMBL" id="MFD2259886.1"/>
    </source>
</evidence>
<accession>A0ABW5DHA9</accession>
<organism evidence="2 3">
    <name type="scientific">Chelativorans composti</name>
    <dbReference type="NCBI Taxonomy" id="768533"/>
    <lineage>
        <taxon>Bacteria</taxon>
        <taxon>Pseudomonadati</taxon>
        <taxon>Pseudomonadota</taxon>
        <taxon>Alphaproteobacteria</taxon>
        <taxon>Hyphomicrobiales</taxon>
        <taxon>Phyllobacteriaceae</taxon>
        <taxon>Chelativorans</taxon>
    </lineage>
</organism>
<name>A0ABW5DHA9_9HYPH</name>
<keyword evidence="3" id="KW-1185">Reference proteome</keyword>
<proteinExistence type="predicted"/>
<dbReference type="Proteomes" id="UP001597373">
    <property type="component" value="Unassembled WGS sequence"/>
</dbReference>
<evidence type="ECO:0000313" key="3">
    <source>
        <dbReference type="Proteomes" id="UP001597373"/>
    </source>
</evidence>
<protein>
    <submittedName>
        <fullName evidence="2">Uncharacterized protein</fullName>
    </submittedName>
</protein>